<gene>
    <name evidence="2" type="ORF">F2P56_008492</name>
</gene>
<sequence>MVSEEPVSNESPIPIFTMSSSSAQNTQNLNTHPISSTEIPLIALNITTQINQKLTPSTFPQWRAQFEALIIDYDQLDYVTDISQCPNLDNNSFSAFQKTHWVWQDKLILSAILTSTYPTKTPLIATTQTSHQAWKKLTSLYASRSWTRAMQLKEEITLIQRGNRSITEYFHDVKALADEIANIDHLIYDDDLTLYVLNGLGSNFLKITVPIRARENPLAFEELHDLLIGHHNYLRRLDVATQQLVAAANYTTRKPSSAEGPAKNFLKSNGPNRNNGPGCRSQHRFSWSNNNQRHFKPKCQICDQIGHTTKICRQLSQNEVTVNCAATSKANDQKWLIDSAASLNIIGDLQNLSIHSEYDGTKKLFLVMAQVWLSHTLVL</sequence>
<dbReference type="Pfam" id="PF14223">
    <property type="entry name" value="Retrotran_gag_2"/>
    <property type="match status" value="1"/>
</dbReference>
<name>A0A833XUJ1_JUGRE</name>
<dbReference type="Gramene" id="Jr04_03480_p1">
    <property type="protein sequence ID" value="cds.Jr04_03480_p1"/>
    <property type="gene ID" value="Jr04_03480"/>
</dbReference>
<dbReference type="Proteomes" id="UP000619265">
    <property type="component" value="Unassembled WGS sequence"/>
</dbReference>
<accession>A0A833XUJ1</accession>
<dbReference type="AlphaFoldDB" id="A0A833XUJ1"/>
<proteinExistence type="predicted"/>
<reference evidence="2" key="1">
    <citation type="submission" date="2015-10" db="EMBL/GenBank/DDBJ databases">
        <authorList>
            <person name="Martinez-Garcia P.J."/>
            <person name="Crepeau M.W."/>
            <person name="Puiu D."/>
            <person name="Gonzalez-Ibeas D."/>
            <person name="Whalen J."/>
            <person name="Stevens K."/>
            <person name="Paul R."/>
            <person name="Butterfield T."/>
            <person name="Britton M."/>
            <person name="Reagan R."/>
            <person name="Chakraborty S."/>
            <person name="Walawage S.L."/>
            <person name="Vasquez-Gross H.A."/>
            <person name="Cardeno C."/>
            <person name="Famula R."/>
            <person name="Pratt K."/>
            <person name="Kuruganti S."/>
            <person name="Aradhya M.K."/>
            <person name="Leslie C.A."/>
            <person name="Dandekar A.M."/>
            <person name="Salzberg S.L."/>
            <person name="Wegrzyn J.L."/>
            <person name="Langley C.H."/>
            <person name="Neale D.B."/>
        </authorList>
    </citation>
    <scope>NUCLEOTIDE SEQUENCE</scope>
    <source>
        <tissue evidence="2">Leaves</tissue>
    </source>
</reference>
<dbReference type="PANTHER" id="PTHR47481">
    <property type="match status" value="1"/>
</dbReference>
<feature type="compositionally biased region" description="Low complexity" evidence="1">
    <location>
        <begin position="269"/>
        <end position="278"/>
    </location>
</feature>
<evidence type="ECO:0008006" key="4">
    <source>
        <dbReference type="Google" id="ProtNLM"/>
    </source>
</evidence>
<dbReference type="PANTHER" id="PTHR47481:SF22">
    <property type="entry name" value="RETROTRANSPOSON GAG DOMAIN-CONTAINING PROTEIN"/>
    <property type="match status" value="1"/>
</dbReference>
<evidence type="ECO:0000313" key="3">
    <source>
        <dbReference type="Proteomes" id="UP000619265"/>
    </source>
</evidence>
<evidence type="ECO:0000256" key="1">
    <source>
        <dbReference type="SAM" id="MobiDB-lite"/>
    </source>
</evidence>
<comment type="caution">
    <text evidence="2">The sequence shown here is derived from an EMBL/GenBank/DDBJ whole genome shotgun (WGS) entry which is preliminary data.</text>
</comment>
<evidence type="ECO:0000313" key="2">
    <source>
        <dbReference type="EMBL" id="KAF5471719.1"/>
    </source>
</evidence>
<feature type="region of interest" description="Disordered" evidence="1">
    <location>
        <begin position="252"/>
        <end position="281"/>
    </location>
</feature>
<dbReference type="EMBL" id="LIHL02000004">
    <property type="protein sequence ID" value="KAF5471719.1"/>
    <property type="molecule type" value="Genomic_DNA"/>
</dbReference>
<protein>
    <recommendedName>
        <fullName evidence="4">Retrovirus-related Pol polyprotein from transposon RE1</fullName>
    </recommendedName>
</protein>
<organism evidence="2 3">
    <name type="scientific">Juglans regia</name>
    <name type="common">English walnut</name>
    <dbReference type="NCBI Taxonomy" id="51240"/>
    <lineage>
        <taxon>Eukaryota</taxon>
        <taxon>Viridiplantae</taxon>
        <taxon>Streptophyta</taxon>
        <taxon>Embryophyta</taxon>
        <taxon>Tracheophyta</taxon>
        <taxon>Spermatophyta</taxon>
        <taxon>Magnoliopsida</taxon>
        <taxon>eudicotyledons</taxon>
        <taxon>Gunneridae</taxon>
        <taxon>Pentapetalae</taxon>
        <taxon>rosids</taxon>
        <taxon>fabids</taxon>
        <taxon>Fagales</taxon>
        <taxon>Juglandaceae</taxon>
        <taxon>Juglans</taxon>
    </lineage>
</organism>
<reference evidence="2" key="2">
    <citation type="submission" date="2020-03" db="EMBL/GenBank/DDBJ databases">
        <title>Walnut 2.0.</title>
        <authorList>
            <person name="Marrano A."/>
            <person name="Britton M."/>
            <person name="Zimin A.V."/>
            <person name="Zaini P.A."/>
            <person name="Workman R."/>
            <person name="Puiu D."/>
            <person name="Bianco L."/>
            <person name="Allen B.J."/>
            <person name="Troggio M."/>
            <person name="Leslie C.A."/>
            <person name="Timp W."/>
            <person name="Dendekar A."/>
            <person name="Salzberg S.L."/>
            <person name="Neale D.B."/>
        </authorList>
    </citation>
    <scope>NUCLEOTIDE SEQUENCE</scope>
    <source>
        <tissue evidence="2">Leaves</tissue>
    </source>
</reference>